<dbReference type="Gene3D" id="2.60.120.280">
    <property type="entry name" value="Regulatory protein AraC"/>
    <property type="match status" value="1"/>
</dbReference>
<dbReference type="PANTHER" id="PTHR46796:SF13">
    <property type="entry name" value="HTH-TYPE TRANSCRIPTIONAL ACTIVATOR RHAS"/>
    <property type="match status" value="1"/>
</dbReference>
<dbReference type="PROSITE" id="PS00041">
    <property type="entry name" value="HTH_ARAC_FAMILY_1"/>
    <property type="match status" value="1"/>
</dbReference>
<dbReference type="PROSITE" id="PS01124">
    <property type="entry name" value="HTH_ARAC_FAMILY_2"/>
    <property type="match status" value="1"/>
</dbReference>
<sequence>MGDRTANLDKTTPDVGAAIPATTTGPTDTHIAQGFTGQHLSVLPGPVTESSLRAPILSHLLVTDCGYYPKAYNHGFTRPVGAPQTIVIICAAGRGRCGVAGADHAVGSGDVLIIPAGTPHAYAAVPDDPWTIWWMHVAGDLVAETVEAGGFSATAPLARLNDLSTCTALMRDIIDAHEHAQTRSALIAATGTAWRLLALLASRDSVIDADSNPLAGVLAFLEEHPSSHLTLTEMADLAALSPSRFSALFRQSTGMSPVRYQVGQRMRRARELLDLTSTPVAKIAQLLGYDDSFYFSRQFSKEHGMSPREYRRHGKG</sequence>
<proteinExistence type="predicted"/>
<dbReference type="CDD" id="cd06986">
    <property type="entry name" value="cupin_MmsR-like_N"/>
    <property type="match status" value="1"/>
</dbReference>
<dbReference type="InterPro" id="IPR050204">
    <property type="entry name" value="AraC_XylS_family_regulators"/>
</dbReference>
<keyword evidence="9" id="KW-1185">Reference proteome</keyword>
<dbReference type="Proteomes" id="UP001596527">
    <property type="component" value="Unassembled WGS sequence"/>
</dbReference>
<evidence type="ECO:0000256" key="5">
    <source>
        <dbReference type="ARBA" id="ARBA00023163"/>
    </source>
</evidence>
<comment type="caution">
    <text evidence="8">The sequence shown here is derived from an EMBL/GenBank/DDBJ whole genome shotgun (WGS) entry which is preliminary data.</text>
</comment>
<dbReference type="Pfam" id="PF02311">
    <property type="entry name" value="AraC_binding"/>
    <property type="match status" value="1"/>
</dbReference>
<dbReference type="SUPFAM" id="SSF46689">
    <property type="entry name" value="Homeodomain-like"/>
    <property type="match status" value="2"/>
</dbReference>
<keyword evidence="2" id="KW-0805">Transcription regulation</keyword>
<protein>
    <submittedName>
        <fullName evidence="8">AraC family transcriptional regulator</fullName>
    </submittedName>
</protein>
<organism evidence="8 9">
    <name type="scientific">Schaalia naturae</name>
    <dbReference type="NCBI Taxonomy" id="635203"/>
    <lineage>
        <taxon>Bacteria</taxon>
        <taxon>Bacillati</taxon>
        <taxon>Actinomycetota</taxon>
        <taxon>Actinomycetes</taxon>
        <taxon>Actinomycetales</taxon>
        <taxon>Actinomycetaceae</taxon>
        <taxon>Schaalia</taxon>
    </lineage>
</organism>
<dbReference type="InterPro" id="IPR009057">
    <property type="entry name" value="Homeodomain-like_sf"/>
</dbReference>
<dbReference type="InterPro" id="IPR020449">
    <property type="entry name" value="Tscrpt_reg_AraC-type_HTH"/>
</dbReference>
<evidence type="ECO:0000256" key="6">
    <source>
        <dbReference type="SAM" id="MobiDB-lite"/>
    </source>
</evidence>
<evidence type="ECO:0000259" key="7">
    <source>
        <dbReference type="PROSITE" id="PS01124"/>
    </source>
</evidence>
<evidence type="ECO:0000256" key="1">
    <source>
        <dbReference type="ARBA" id="ARBA00022490"/>
    </source>
</evidence>
<dbReference type="SMART" id="SM00342">
    <property type="entry name" value="HTH_ARAC"/>
    <property type="match status" value="1"/>
</dbReference>
<dbReference type="Pfam" id="PF12833">
    <property type="entry name" value="HTH_18"/>
    <property type="match status" value="1"/>
</dbReference>
<dbReference type="InterPro" id="IPR003313">
    <property type="entry name" value="AraC-bd"/>
</dbReference>
<accession>A0ABW2SNW1</accession>
<name>A0ABW2SNW1_9ACTO</name>
<dbReference type="Gene3D" id="1.10.10.60">
    <property type="entry name" value="Homeodomain-like"/>
    <property type="match status" value="2"/>
</dbReference>
<gene>
    <name evidence="8" type="ORF">ACFQWG_11630</name>
</gene>
<keyword evidence="5" id="KW-0804">Transcription</keyword>
<evidence type="ECO:0000256" key="2">
    <source>
        <dbReference type="ARBA" id="ARBA00023015"/>
    </source>
</evidence>
<evidence type="ECO:0000256" key="3">
    <source>
        <dbReference type="ARBA" id="ARBA00023125"/>
    </source>
</evidence>
<keyword evidence="3" id="KW-0238">DNA-binding</keyword>
<dbReference type="SUPFAM" id="SSF51215">
    <property type="entry name" value="Regulatory protein AraC"/>
    <property type="match status" value="1"/>
</dbReference>
<dbReference type="EMBL" id="JBHTEF010000001">
    <property type="protein sequence ID" value="MFC7581845.1"/>
    <property type="molecule type" value="Genomic_DNA"/>
</dbReference>
<keyword evidence="4" id="KW-0010">Activator</keyword>
<evidence type="ECO:0000313" key="8">
    <source>
        <dbReference type="EMBL" id="MFC7581845.1"/>
    </source>
</evidence>
<keyword evidence="1" id="KW-0963">Cytoplasm</keyword>
<dbReference type="InterPro" id="IPR018060">
    <property type="entry name" value="HTH_AraC"/>
</dbReference>
<feature type="domain" description="HTH araC/xylS-type" evidence="7">
    <location>
        <begin position="215"/>
        <end position="313"/>
    </location>
</feature>
<dbReference type="PANTHER" id="PTHR46796">
    <property type="entry name" value="HTH-TYPE TRANSCRIPTIONAL ACTIVATOR RHAS-RELATED"/>
    <property type="match status" value="1"/>
</dbReference>
<dbReference type="InterPro" id="IPR018062">
    <property type="entry name" value="HTH_AraC-typ_CS"/>
</dbReference>
<reference evidence="9" key="1">
    <citation type="journal article" date="2019" name="Int. J. Syst. Evol. Microbiol.">
        <title>The Global Catalogue of Microorganisms (GCM) 10K type strain sequencing project: providing services to taxonomists for standard genome sequencing and annotation.</title>
        <authorList>
            <consortium name="The Broad Institute Genomics Platform"/>
            <consortium name="The Broad Institute Genome Sequencing Center for Infectious Disease"/>
            <person name="Wu L."/>
            <person name="Ma J."/>
        </authorList>
    </citation>
    <scope>NUCLEOTIDE SEQUENCE [LARGE SCALE GENOMIC DNA]</scope>
    <source>
        <strain evidence="9">CCUG 56698</strain>
    </source>
</reference>
<feature type="region of interest" description="Disordered" evidence="6">
    <location>
        <begin position="1"/>
        <end position="23"/>
    </location>
</feature>
<evidence type="ECO:0000313" key="9">
    <source>
        <dbReference type="Proteomes" id="UP001596527"/>
    </source>
</evidence>
<dbReference type="RefSeq" id="WP_380975500.1">
    <property type="nucleotide sequence ID" value="NZ_JBHTEF010000001.1"/>
</dbReference>
<evidence type="ECO:0000256" key="4">
    <source>
        <dbReference type="ARBA" id="ARBA00023159"/>
    </source>
</evidence>
<dbReference type="InterPro" id="IPR037923">
    <property type="entry name" value="HTH-like"/>
</dbReference>
<dbReference type="PRINTS" id="PR00032">
    <property type="entry name" value="HTHARAC"/>
</dbReference>